<dbReference type="PROSITE" id="PS50011">
    <property type="entry name" value="PROTEIN_KINASE_DOM"/>
    <property type="match status" value="1"/>
</dbReference>
<protein>
    <recommendedName>
        <fullName evidence="1">Protein kinase domain-containing protein</fullName>
    </recommendedName>
</protein>
<dbReference type="SUPFAM" id="SSF56112">
    <property type="entry name" value="Protein kinase-like (PK-like)"/>
    <property type="match status" value="1"/>
</dbReference>
<keyword evidence="3" id="KW-1185">Reference proteome</keyword>
<dbReference type="InterPro" id="IPR001245">
    <property type="entry name" value="Ser-Thr/Tyr_kinase_cat_dom"/>
</dbReference>
<comment type="caution">
    <text evidence="2">The sequence shown here is derived from an EMBL/GenBank/DDBJ whole genome shotgun (WGS) entry which is preliminary data.</text>
</comment>
<dbReference type="PANTHER" id="PTHR44329">
    <property type="entry name" value="SERINE/THREONINE-PROTEIN KINASE TNNI3K-RELATED"/>
    <property type="match status" value="1"/>
</dbReference>
<dbReference type="OrthoDB" id="4062651at2759"/>
<sequence length="141" mass="16503">MDDSGRPCITEYSLAKVFGHKSSAEFRRCMRWADPHLTWWSQREGDVFSFAMIMLEAFTGQAPFFPKPDSVAFLALERRERPERPTHVDLTAKLWALVERCWDDDKENRPKMAEVLRILRDWSVLLFLAASHSLENPHQPQ</sequence>
<dbReference type="Gene3D" id="1.10.510.10">
    <property type="entry name" value="Transferase(Phosphotransferase) domain 1"/>
    <property type="match status" value="1"/>
</dbReference>
<dbReference type="EMBL" id="WIUZ02000001">
    <property type="protein sequence ID" value="KAF9792033.1"/>
    <property type="molecule type" value="Genomic_DNA"/>
</dbReference>
<dbReference type="InterPro" id="IPR011009">
    <property type="entry name" value="Kinase-like_dom_sf"/>
</dbReference>
<dbReference type="AlphaFoldDB" id="A0A9P6LC80"/>
<reference evidence="2" key="2">
    <citation type="submission" date="2020-11" db="EMBL/GenBank/DDBJ databases">
        <authorList>
            <consortium name="DOE Joint Genome Institute"/>
            <person name="Kuo A."/>
            <person name="Miyauchi S."/>
            <person name="Kiss E."/>
            <person name="Drula E."/>
            <person name="Kohler A."/>
            <person name="Sanchez-Garcia M."/>
            <person name="Andreopoulos B."/>
            <person name="Barry K.W."/>
            <person name="Bonito G."/>
            <person name="Buee M."/>
            <person name="Carver A."/>
            <person name="Chen C."/>
            <person name="Cichocki N."/>
            <person name="Clum A."/>
            <person name="Culley D."/>
            <person name="Crous P.W."/>
            <person name="Fauchery L."/>
            <person name="Girlanda M."/>
            <person name="Hayes R."/>
            <person name="Keri Z."/>
            <person name="Labutti K."/>
            <person name="Lipzen A."/>
            <person name="Lombard V."/>
            <person name="Magnuson J."/>
            <person name="Maillard F."/>
            <person name="Morin E."/>
            <person name="Murat C."/>
            <person name="Nolan M."/>
            <person name="Ohm R."/>
            <person name="Pangilinan J."/>
            <person name="Pereira M."/>
            <person name="Perotto S."/>
            <person name="Peter M."/>
            <person name="Riley R."/>
            <person name="Sitrit Y."/>
            <person name="Stielow B."/>
            <person name="Szollosi G."/>
            <person name="Zifcakova L."/>
            <person name="Stursova M."/>
            <person name="Spatafora J.W."/>
            <person name="Tedersoo L."/>
            <person name="Vaario L.-M."/>
            <person name="Yamada A."/>
            <person name="Yan M."/>
            <person name="Wang P."/>
            <person name="Xu J."/>
            <person name="Bruns T."/>
            <person name="Baldrian P."/>
            <person name="Vilgalys R."/>
            <person name="Henrissat B."/>
            <person name="Grigoriev I.V."/>
            <person name="Hibbett D."/>
            <person name="Nagy L.G."/>
            <person name="Martin F.M."/>
        </authorList>
    </citation>
    <scope>NUCLEOTIDE SEQUENCE</scope>
    <source>
        <strain evidence="2">UH-Tt-Lm1</strain>
    </source>
</reference>
<dbReference type="Pfam" id="PF07714">
    <property type="entry name" value="PK_Tyr_Ser-Thr"/>
    <property type="match status" value="1"/>
</dbReference>
<dbReference type="GO" id="GO:0004674">
    <property type="term" value="F:protein serine/threonine kinase activity"/>
    <property type="evidence" value="ECO:0007669"/>
    <property type="project" value="TreeGrafter"/>
</dbReference>
<proteinExistence type="predicted"/>
<dbReference type="InterPro" id="IPR000719">
    <property type="entry name" value="Prot_kinase_dom"/>
</dbReference>
<name>A0A9P6LC80_9AGAM</name>
<dbReference type="GO" id="GO:0005524">
    <property type="term" value="F:ATP binding"/>
    <property type="evidence" value="ECO:0007669"/>
    <property type="project" value="InterPro"/>
</dbReference>
<evidence type="ECO:0000313" key="3">
    <source>
        <dbReference type="Proteomes" id="UP000736335"/>
    </source>
</evidence>
<accession>A0A9P6LC80</accession>
<organism evidence="2 3">
    <name type="scientific">Thelephora terrestris</name>
    <dbReference type="NCBI Taxonomy" id="56493"/>
    <lineage>
        <taxon>Eukaryota</taxon>
        <taxon>Fungi</taxon>
        <taxon>Dikarya</taxon>
        <taxon>Basidiomycota</taxon>
        <taxon>Agaricomycotina</taxon>
        <taxon>Agaricomycetes</taxon>
        <taxon>Thelephorales</taxon>
        <taxon>Thelephoraceae</taxon>
        <taxon>Thelephora</taxon>
    </lineage>
</organism>
<dbReference type="Proteomes" id="UP000736335">
    <property type="component" value="Unassembled WGS sequence"/>
</dbReference>
<reference evidence="2" key="1">
    <citation type="journal article" date="2020" name="Nat. Commun.">
        <title>Large-scale genome sequencing of mycorrhizal fungi provides insights into the early evolution of symbiotic traits.</title>
        <authorList>
            <person name="Miyauchi S."/>
            <person name="Kiss E."/>
            <person name="Kuo A."/>
            <person name="Drula E."/>
            <person name="Kohler A."/>
            <person name="Sanchez-Garcia M."/>
            <person name="Morin E."/>
            <person name="Andreopoulos B."/>
            <person name="Barry K.W."/>
            <person name="Bonito G."/>
            <person name="Buee M."/>
            <person name="Carver A."/>
            <person name="Chen C."/>
            <person name="Cichocki N."/>
            <person name="Clum A."/>
            <person name="Culley D."/>
            <person name="Crous P.W."/>
            <person name="Fauchery L."/>
            <person name="Girlanda M."/>
            <person name="Hayes R.D."/>
            <person name="Keri Z."/>
            <person name="LaButti K."/>
            <person name="Lipzen A."/>
            <person name="Lombard V."/>
            <person name="Magnuson J."/>
            <person name="Maillard F."/>
            <person name="Murat C."/>
            <person name="Nolan M."/>
            <person name="Ohm R.A."/>
            <person name="Pangilinan J."/>
            <person name="Pereira M.F."/>
            <person name="Perotto S."/>
            <person name="Peter M."/>
            <person name="Pfister S."/>
            <person name="Riley R."/>
            <person name="Sitrit Y."/>
            <person name="Stielow J.B."/>
            <person name="Szollosi G."/>
            <person name="Zifcakova L."/>
            <person name="Stursova M."/>
            <person name="Spatafora J.W."/>
            <person name="Tedersoo L."/>
            <person name="Vaario L.M."/>
            <person name="Yamada A."/>
            <person name="Yan M."/>
            <person name="Wang P."/>
            <person name="Xu J."/>
            <person name="Bruns T."/>
            <person name="Baldrian P."/>
            <person name="Vilgalys R."/>
            <person name="Dunand C."/>
            <person name="Henrissat B."/>
            <person name="Grigoriev I.V."/>
            <person name="Hibbett D."/>
            <person name="Nagy L.G."/>
            <person name="Martin F.M."/>
        </authorList>
    </citation>
    <scope>NUCLEOTIDE SEQUENCE</scope>
    <source>
        <strain evidence="2">UH-Tt-Lm1</strain>
    </source>
</reference>
<gene>
    <name evidence="2" type="ORF">BJ322DRAFT_1026733</name>
</gene>
<evidence type="ECO:0000313" key="2">
    <source>
        <dbReference type="EMBL" id="KAF9792033.1"/>
    </source>
</evidence>
<dbReference type="InterPro" id="IPR051681">
    <property type="entry name" value="Ser/Thr_Kinases-Pseudokinases"/>
</dbReference>
<feature type="domain" description="Protein kinase" evidence="1">
    <location>
        <begin position="1"/>
        <end position="128"/>
    </location>
</feature>
<evidence type="ECO:0000259" key="1">
    <source>
        <dbReference type="PROSITE" id="PS50011"/>
    </source>
</evidence>